<feature type="transmembrane region" description="Helical" evidence="5">
    <location>
        <begin position="221"/>
        <end position="239"/>
    </location>
</feature>
<evidence type="ECO:0000313" key="7">
    <source>
        <dbReference type="Proteomes" id="UP000317650"/>
    </source>
</evidence>
<evidence type="ECO:0008006" key="8">
    <source>
        <dbReference type="Google" id="ProtNLM"/>
    </source>
</evidence>
<dbReference type="AlphaFoldDB" id="A0A4V4H4G7"/>
<feature type="transmembrane region" description="Helical" evidence="5">
    <location>
        <begin position="142"/>
        <end position="160"/>
    </location>
</feature>
<protein>
    <recommendedName>
        <fullName evidence="8">Sugar phosphate transporter domain-containing protein</fullName>
    </recommendedName>
</protein>
<accession>A0A4V4H4G7</accession>
<name>A0A4V4H4G7_MUSBA</name>
<keyword evidence="7" id="KW-1185">Reference proteome</keyword>
<reference evidence="6 7" key="1">
    <citation type="journal article" date="2019" name="Nat. Plants">
        <title>Genome sequencing of Musa balbisiana reveals subgenome evolution and function divergence in polyploid bananas.</title>
        <authorList>
            <person name="Yao X."/>
        </authorList>
    </citation>
    <scope>NUCLEOTIDE SEQUENCE [LARGE SCALE GENOMIC DNA]</scope>
    <source>
        <strain evidence="7">cv. DH-PKW</strain>
        <tissue evidence="6">Leaves</tissue>
    </source>
</reference>
<proteinExistence type="predicted"/>
<keyword evidence="4 5" id="KW-0472">Membrane</keyword>
<evidence type="ECO:0000256" key="5">
    <source>
        <dbReference type="SAM" id="Phobius"/>
    </source>
</evidence>
<feature type="transmembrane region" description="Helical" evidence="5">
    <location>
        <begin position="106"/>
        <end position="130"/>
    </location>
</feature>
<evidence type="ECO:0000256" key="2">
    <source>
        <dbReference type="ARBA" id="ARBA00022692"/>
    </source>
</evidence>
<organism evidence="6 7">
    <name type="scientific">Musa balbisiana</name>
    <name type="common">Banana</name>
    <dbReference type="NCBI Taxonomy" id="52838"/>
    <lineage>
        <taxon>Eukaryota</taxon>
        <taxon>Viridiplantae</taxon>
        <taxon>Streptophyta</taxon>
        <taxon>Embryophyta</taxon>
        <taxon>Tracheophyta</taxon>
        <taxon>Spermatophyta</taxon>
        <taxon>Magnoliopsida</taxon>
        <taxon>Liliopsida</taxon>
        <taxon>Zingiberales</taxon>
        <taxon>Musaceae</taxon>
        <taxon>Musa</taxon>
    </lineage>
</organism>
<keyword evidence="3 5" id="KW-1133">Transmembrane helix</keyword>
<dbReference type="GO" id="GO:0016020">
    <property type="term" value="C:membrane"/>
    <property type="evidence" value="ECO:0007669"/>
    <property type="project" value="UniProtKB-SubCell"/>
</dbReference>
<comment type="caution">
    <text evidence="6">The sequence shown here is derived from an EMBL/GenBank/DDBJ whole genome shotgun (WGS) entry which is preliminary data.</text>
</comment>
<comment type="subcellular location">
    <subcellularLocation>
        <location evidence="1">Membrane</location>
        <topology evidence="1">Multi-pass membrane protein</topology>
    </subcellularLocation>
</comment>
<evidence type="ECO:0000256" key="1">
    <source>
        <dbReference type="ARBA" id="ARBA00004141"/>
    </source>
</evidence>
<gene>
    <name evidence="6" type="ORF">C4D60_Mb06t37050</name>
</gene>
<sequence length="315" mass="35839">MVNHIKQALYLLKPYCRLFPFPWHICFTWYTAHIFYENELGYIFVSATIRIISDIMQIVMALATMESVRRVNVPMYATVRRTTVVFTMIVEYLLTRQKYTRHVVGSVTLIVLGAFVAGARDLIFQCLWLWHGISSGLNSFGLMWCNGIVCGPILLLWTYFRGDLGLTMNFPFLHSVGFQSIKQNAKTIAGSDATFLYIGIIFNTTLNSALTKTMCGNLKDLFTIGLGWLLFGGLPFDVFTCHRNVLLDMPAPSQHLDDVLLISGLHVADTLEPLGRYIDSKWRTHKLHMVDTSKPPVQHVDSSWMTHHLGVTWLT</sequence>
<evidence type="ECO:0000256" key="4">
    <source>
        <dbReference type="ARBA" id="ARBA00023136"/>
    </source>
</evidence>
<dbReference type="InterPro" id="IPR050186">
    <property type="entry name" value="TPT_transporter"/>
</dbReference>
<dbReference type="Proteomes" id="UP000317650">
    <property type="component" value="Chromosome 6"/>
</dbReference>
<dbReference type="PANTHER" id="PTHR11132">
    <property type="entry name" value="SOLUTE CARRIER FAMILY 35"/>
    <property type="match status" value="1"/>
</dbReference>
<evidence type="ECO:0000313" key="6">
    <source>
        <dbReference type="EMBL" id="THU52006.1"/>
    </source>
</evidence>
<dbReference type="EMBL" id="PYDT01000009">
    <property type="protein sequence ID" value="THU52006.1"/>
    <property type="molecule type" value="Genomic_DNA"/>
</dbReference>
<keyword evidence="2 5" id="KW-0812">Transmembrane</keyword>
<evidence type="ECO:0000256" key="3">
    <source>
        <dbReference type="ARBA" id="ARBA00022989"/>
    </source>
</evidence>